<dbReference type="PANTHER" id="PTHR42781">
    <property type="entry name" value="SPERMIDINE/PUTRESCINE IMPORT ATP-BINDING PROTEIN POTA"/>
    <property type="match status" value="1"/>
</dbReference>
<dbReference type="InterPro" id="IPR003439">
    <property type="entry name" value="ABC_transporter-like_ATP-bd"/>
</dbReference>
<dbReference type="GO" id="GO:0005524">
    <property type="term" value="F:ATP binding"/>
    <property type="evidence" value="ECO:0007669"/>
    <property type="project" value="InterPro"/>
</dbReference>
<protein>
    <submittedName>
        <fullName evidence="3">P-loop containing nucleoside triphosphate hydrolase protein</fullName>
    </submittedName>
</protein>
<comment type="caution">
    <text evidence="3">The sequence shown here is derived from an EMBL/GenBank/DDBJ whole genome shotgun (WGS) entry which is preliminary data.</text>
</comment>
<dbReference type="GO" id="GO:0016887">
    <property type="term" value="F:ATP hydrolysis activity"/>
    <property type="evidence" value="ECO:0007669"/>
    <property type="project" value="InterPro"/>
</dbReference>
<reference evidence="3 4" key="2">
    <citation type="submission" date="2017-10" db="EMBL/GenBank/DDBJ databases">
        <title>Genome analyses suggest a sexual origin of heterokaryosis in a supposedly ancient asexual fungus.</title>
        <authorList>
            <person name="Corradi N."/>
            <person name="Sedzielewska K."/>
            <person name="Noel J."/>
            <person name="Charron P."/>
            <person name="Farinelli L."/>
            <person name="Marton T."/>
            <person name="Kruger M."/>
            <person name="Pelin A."/>
            <person name="Brachmann A."/>
            <person name="Corradi N."/>
        </authorList>
    </citation>
    <scope>NUCLEOTIDE SEQUENCE [LARGE SCALE GENOMIC DNA]</scope>
    <source>
        <strain evidence="3 4">A1</strain>
    </source>
</reference>
<keyword evidence="3" id="KW-0378">Hydrolase</keyword>
<evidence type="ECO:0000313" key="3">
    <source>
        <dbReference type="EMBL" id="PKC52079.1"/>
    </source>
</evidence>
<dbReference type="InterPro" id="IPR027417">
    <property type="entry name" value="P-loop_NTPase"/>
</dbReference>
<evidence type="ECO:0000313" key="4">
    <source>
        <dbReference type="Proteomes" id="UP000232688"/>
    </source>
</evidence>
<proteinExistence type="predicted"/>
<dbReference type="PROSITE" id="PS00211">
    <property type="entry name" value="ABC_TRANSPORTER_1"/>
    <property type="match status" value="1"/>
</dbReference>
<name>A0A2N0QM02_9GLOM</name>
<dbReference type="AlphaFoldDB" id="A0A2N0QM02"/>
<sequence>MLAGLLDVSSGNILVNNNELTNIPANKRNFGMVFQNYALFPHLTVFENVAYGLKARKVDKKIIKEKVETYLDLVGLGKLANRKPKELSGGQQQRVSLARAMIIEPDILLFDEPLSNLYARLKDQMLREIHRLHKELGFTAVYVTHDQNEALYLSDQIAVLNKGILEQFGSPREIIEKPKTSFVADFFGYTNKLNGHINNEGILNVGTLNVIPKDTAASFGDGIINIKPQDILISNPTETNKHRITDYRYLGSNTEITIEINGSNGQTLISMLPYLVSEEIFTNGYVGINIEPNRAHFFKDKGDVKI</sequence>
<dbReference type="SUPFAM" id="SSF52540">
    <property type="entry name" value="P-loop containing nucleoside triphosphate hydrolases"/>
    <property type="match status" value="1"/>
</dbReference>
<dbReference type="SUPFAM" id="SSF50331">
    <property type="entry name" value="MOP-like"/>
    <property type="match status" value="1"/>
</dbReference>
<gene>
    <name evidence="3" type="ORF">RhiirA1_482305</name>
</gene>
<dbReference type="VEuPathDB" id="FungiDB:RhiirA1_482305"/>
<dbReference type="Gene3D" id="3.40.50.300">
    <property type="entry name" value="P-loop containing nucleotide triphosphate hydrolases"/>
    <property type="match status" value="1"/>
</dbReference>
<dbReference type="PROSITE" id="PS50893">
    <property type="entry name" value="ABC_TRANSPORTER_2"/>
    <property type="match status" value="1"/>
</dbReference>
<dbReference type="Pfam" id="PF00005">
    <property type="entry name" value="ABC_tran"/>
    <property type="match status" value="1"/>
</dbReference>
<dbReference type="EMBL" id="LLXH01006430">
    <property type="protein sequence ID" value="PKC52079.1"/>
    <property type="molecule type" value="Genomic_DNA"/>
</dbReference>
<evidence type="ECO:0000259" key="2">
    <source>
        <dbReference type="PROSITE" id="PS50893"/>
    </source>
</evidence>
<evidence type="ECO:0000256" key="1">
    <source>
        <dbReference type="ARBA" id="ARBA00022448"/>
    </source>
</evidence>
<organism evidence="3 4">
    <name type="scientific">Rhizophagus irregularis</name>
    <dbReference type="NCBI Taxonomy" id="588596"/>
    <lineage>
        <taxon>Eukaryota</taxon>
        <taxon>Fungi</taxon>
        <taxon>Fungi incertae sedis</taxon>
        <taxon>Mucoromycota</taxon>
        <taxon>Glomeromycotina</taxon>
        <taxon>Glomeromycetes</taxon>
        <taxon>Glomerales</taxon>
        <taxon>Glomeraceae</taxon>
        <taxon>Rhizophagus</taxon>
    </lineage>
</organism>
<accession>A0A2N0QM02</accession>
<reference evidence="3 4" key="1">
    <citation type="submission" date="2017-10" db="EMBL/GenBank/DDBJ databases">
        <title>Extensive intraspecific genome diversity in a model arbuscular mycorrhizal fungus.</title>
        <authorList>
            <person name="Chen E.C.H."/>
            <person name="Morin E."/>
            <person name="Baudet D."/>
            <person name="Noel J."/>
            <person name="Ndikumana S."/>
            <person name="Charron P."/>
            <person name="St-Onge C."/>
            <person name="Giorgi J."/>
            <person name="Grigoriev I.V."/>
            <person name="Roux C."/>
            <person name="Martin F.M."/>
            <person name="Corradi N."/>
        </authorList>
    </citation>
    <scope>NUCLEOTIDE SEQUENCE [LARGE SCALE GENOMIC DNA]</scope>
    <source>
        <strain evidence="3 4">A1</strain>
    </source>
</reference>
<dbReference type="Proteomes" id="UP000232688">
    <property type="component" value="Unassembled WGS sequence"/>
</dbReference>
<feature type="domain" description="ABC transporter" evidence="2">
    <location>
        <begin position="1"/>
        <end position="187"/>
    </location>
</feature>
<dbReference type="PANTHER" id="PTHR42781:SF4">
    <property type="entry name" value="SPERMIDINE_PUTRESCINE IMPORT ATP-BINDING PROTEIN POTA"/>
    <property type="match status" value="1"/>
</dbReference>
<keyword evidence="1" id="KW-0813">Transport</keyword>
<dbReference type="InterPro" id="IPR050093">
    <property type="entry name" value="ABC_SmlMolc_Importer"/>
</dbReference>
<dbReference type="InterPro" id="IPR008995">
    <property type="entry name" value="Mo/tungstate-bd_C_term_dom"/>
</dbReference>
<dbReference type="InterPro" id="IPR017871">
    <property type="entry name" value="ABC_transporter-like_CS"/>
</dbReference>